<dbReference type="SUPFAM" id="SSF50998">
    <property type="entry name" value="Quinoprotein alcohol dehydrogenase-like"/>
    <property type="match status" value="1"/>
</dbReference>
<dbReference type="InterPro" id="IPR001680">
    <property type="entry name" value="WD40_rpt"/>
</dbReference>
<evidence type="ECO:0000256" key="1">
    <source>
        <dbReference type="ARBA" id="ARBA00022574"/>
    </source>
</evidence>
<sequence length="1564" mass="173908">MLNSLFTSFLYPTSSFLQRYLALSAMYACPTVKLYKECCAFHRVKANKEIIRQLDQSNIFFIEEIDASRTFLGEFGVKALLDYVACNTGIRRLILKKNGLGTSSIECLCRLLRSSPYITHVDISENHINVHSARLLWETVRAVSTIRWVNVEHCGLDEEWPRRLQQSCKANEELQELGFYPFVTLRCLYSWDFVLIALIGSPSLVDKFSKEIIPPVGSLLAQHKLRISLLQIHERDSPDVVDAKIRRCRDAHNHGLSWCVALTDGSVPWSEAAVHALKVVSQQNRPDPGPLRNKLGVMRSPATRCTINFFVYDLSSLREECKEKSGEQKLFPGLVEVPPSEWFPSEAKGVLEGPTIPAAVRVGNEECWSVRCQSDLCWALRAVYSGKASAENRKDESLKEGEGEAYILDEQQMCMFSTYPACDALERHVESRAHSSSVPIILHGTDKRGHVNVLRWLASKYAASECMKVVFYPDEDNNRSIVVFLNRLLQVFEPTAKGGYVSLDMLCLTVHDAISEYKGDKMLLVIPSIDSLDNCGSQYCCSLGWLPAFLPSSVVVVVSLDPESPLLATLRKRLPQPLEVVNVPLPEETRSWIFTQELLRRSIAGGFPEFPVEDDGDTTDCDVWRRMVGGEYVLKEGSVALEFATYMASLLGFFSSDIAAKGICSVFPGKVPNTVSETLIAILRLYEKYHDVQAVRHVVTCLTIAALPTTEVVYVCEDLCSCPRNKTMPVLLTLVDDGLVVLRNGSIAHLAGPEVHDVVRSLYADMLDMVYATVETHLYRLIETYSADITLYFRQLGPLMMVNGSFDKAYDLILNPTLMDVIFSQEKENTLYAMDIIFRLLNSYELLTEIHDGECYVMDTQEQNRRRLALLYALRDIQSYDSFFFQSVLRRPDLSPYYTKAVKVQEVPYTVLVPLNTATYDNASATIEFPQAPVFLHLQGGNFVVSTKSEVVVYSKGDLSTPIARSGASFELKGNILGALSVVGSRIVVIFSSQIFLWDFSGGIFTPFNKLTATLSERILDPLGVSLVAFGGTSDRVSILELSNKSKVNHLPPLGAPVREAYFFGYAILVLALYDIHIVKRDEITRLSHTGVVRCVTFPSDGHLIASSVNEDVWIWSGIGELLHVVSCGRSPIEELCFNTSGTDLLSRQHEGLKLWDAVSGSFRKLEHPFDDLPSASCFTGDDSLIIALCGRYVVGWDAATCHAVGVLTCGTGVPTFIQKHSRYIMAITSRNAVKVWRPGDDPFLSPKILQKKLSSAWRVSGKLSPTPIRFLTTNAEGTHFALVNSANTLTVQPTNGDASIECPAKEIHSAGFLCGSLLFSYRGRGTCFGLLRLGNEGTAFDEVLLPGDATQEASLEFVSDTSGKFLAVISNHETMCKIYVYEASTLSLLNQFVGHYGRIFFGFFIEDIFISVSEDRTVRCWSISNHAERTAYNHPCSVATATRDTKSNSPSFYLIDEHFSLFYVHLANHEKSDCAHFRAHQLSASSPPGARRAVQSAYIPDMIVVADDGGSVYLIDLHHGEVVGKLADYKCLCISAFSNNSTTFVLTGHTTGEVTLNEVRRSL</sequence>
<dbReference type="InterPro" id="IPR032675">
    <property type="entry name" value="LRR_dom_sf"/>
</dbReference>
<evidence type="ECO:0000313" key="3">
    <source>
        <dbReference type="EMBL" id="CCC90861.1"/>
    </source>
</evidence>
<dbReference type="SMART" id="SM00320">
    <property type="entry name" value="WD40"/>
    <property type="match status" value="3"/>
</dbReference>
<evidence type="ECO:0008006" key="4">
    <source>
        <dbReference type="Google" id="ProtNLM"/>
    </source>
</evidence>
<dbReference type="InterPro" id="IPR015943">
    <property type="entry name" value="WD40/YVTN_repeat-like_dom_sf"/>
</dbReference>
<reference evidence="3" key="1">
    <citation type="journal article" date="2012" name="Proc. Natl. Acad. Sci. U.S.A.">
        <title>Antigenic diversity is generated by distinct evolutionary mechanisms in African trypanosome species.</title>
        <authorList>
            <person name="Jackson A.P."/>
            <person name="Berry A."/>
            <person name="Aslett M."/>
            <person name="Allison H.C."/>
            <person name="Burton P."/>
            <person name="Vavrova-Anderson J."/>
            <person name="Brown R."/>
            <person name="Browne H."/>
            <person name="Corton N."/>
            <person name="Hauser H."/>
            <person name="Gamble J."/>
            <person name="Gilderthorp R."/>
            <person name="Marcello L."/>
            <person name="McQuillan J."/>
            <person name="Otto T.D."/>
            <person name="Quail M.A."/>
            <person name="Sanders M.J."/>
            <person name="van Tonder A."/>
            <person name="Ginger M.L."/>
            <person name="Field M.C."/>
            <person name="Barry J.D."/>
            <person name="Hertz-Fowler C."/>
            <person name="Berriman M."/>
        </authorList>
    </citation>
    <scope>NUCLEOTIDE SEQUENCE</scope>
    <source>
        <strain evidence="3">IL3000</strain>
    </source>
</reference>
<keyword evidence="1" id="KW-0853">WD repeat</keyword>
<dbReference type="SUPFAM" id="SSF52047">
    <property type="entry name" value="RNI-like"/>
    <property type="match status" value="1"/>
</dbReference>
<protein>
    <recommendedName>
        <fullName evidence="4">Guanine nucleotide-binding protein subunit beta-like protein</fullName>
    </recommendedName>
</protein>
<dbReference type="PANTHER" id="PTHR22847:SF637">
    <property type="entry name" value="WD REPEAT DOMAIN 5B"/>
    <property type="match status" value="1"/>
</dbReference>
<accession>G0UNA1</accession>
<dbReference type="Gene3D" id="2.130.10.10">
    <property type="entry name" value="YVTN repeat-like/Quinoprotein amine dehydrogenase"/>
    <property type="match status" value="2"/>
</dbReference>
<dbReference type="EMBL" id="HE575319">
    <property type="protein sequence ID" value="CCC90861.1"/>
    <property type="molecule type" value="Genomic_DNA"/>
</dbReference>
<dbReference type="InterPro" id="IPR011047">
    <property type="entry name" value="Quinoprotein_ADH-like_sf"/>
</dbReference>
<evidence type="ECO:0000256" key="2">
    <source>
        <dbReference type="ARBA" id="ARBA00022737"/>
    </source>
</evidence>
<dbReference type="GO" id="GO:1990234">
    <property type="term" value="C:transferase complex"/>
    <property type="evidence" value="ECO:0007669"/>
    <property type="project" value="UniProtKB-ARBA"/>
</dbReference>
<name>G0UNA1_TRYCI</name>
<dbReference type="PANTHER" id="PTHR22847">
    <property type="entry name" value="WD40 REPEAT PROTEIN"/>
    <property type="match status" value="1"/>
</dbReference>
<proteinExistence type="predicted"/>
<dbReference type="VEuPathDB" id="TriTrypDB:TcIL3000_6_930"/>
<organism evidence="3">
    <name type="scientific">Trypanosoma congolense (strain IL3000)</name>
    <dbReference type="NCBI Taxonomy" id="1068625"/>
    <lineage>
        <taxon>Eukaryota</taxon>
        <taxon>Discoba</taxon>
        <taxon>Euglenozoa</taxon>
        <taxon>Kinetoplastea</taxon>
        <taxon>Metakinetoplastina</taxon>
        <taxon>Trypanosomatida</taxon>
        <taxon>Trypanosomatidae</taxon>
        <taxon>Trypanosoma</taxon>
        <taxon>Nannomonas</taxon>
    </lineage>
</organism>
<keyword evidence="2" id="KW-0677">Repeat</keyword>
<dbReference type="Gene3D" id="3.80.10.10">
    <property type="entry name" value="Ribonuclease Inhibitor"/>
    <property type="match status" value="1"/>
</dbReference>
<gene>
    <name evidence="3" type="ORF">TCIL3000_6_930</name>
</gene>